<evidence type="ECO:0000313" key="3">
    <source>
        <dbReference type="EMBL" id="CAL4804051.1"/>
    </source>
</evidence>
<evidence type="ECO:0000256" key="1">
    <source>
        <dbReference type="SAM" id="MobiDB-lite"/>
    </source>
</evidence>
<protein>
    <submittedName>
        <fullName evidence="2">Uncharacterized protein</fullName>
    </submittedName>
</protein>
<dbReference type="EMBL" id="CAMXCT010006600">
    <property type="protein sequence ID" value="CAI4016739.1"/>
    <property type="molecule type" value="Genomic_DNA"/>
</dbReference>
<dbReference type="EMBL" id="CAMXCT030006600">
    <property type="protein sequence ID" value="CAL4804051.1"/>
    <property type="molecule type" value="Genomic_DNA"/>
</dbReference>
<feature type="region of interest" description="Disordered" evidence="1">
    <location>
        <begin position="206"/>
        <end position="237"/>
    </location>
</feature>
<organism evidence="2">
    <name type="scientific">Cladocopium goreaui</name>
    <dbReference type="NCBI Taxonomy" id="2562237"/>
    <lineage>
        <taxon>Eukaryota</taxon>
        <taxon>Sar</taxon>
        <taxon>Alveolata</taxon>
        <taxon>Dinophyceae</taxon>
        <taxon>Suessiales</taxon>
        <taxon>Symbiodiniaceae</taxon>
        <taxon>Cladocopium</taxon>
    </lineage>
</organism>
<keyword evidence="4" id="KW-1185">Reference proteome</keyword>
<comment type="caution">
    <text evidence="2">The sequence shown here is derived from an EMBL/GenBank/DDBJ whole genome shotgun (WGS) entry which is preliminary data.</text>
</comment>
<reference evidence="2" key="1">
    <citation type="submission" date="2022-10" db="EMBL/GenBank/DDBJ databases">
        <authorList>
            <person name="Chen Y."/>
            <person name="Dougan E. K."/>
            <person name="Chan C."/>
            <person name="Rhodes N."/>
            <person name="Thang M."/>
        </authorList>
    </citation>
    <scope>NUCLEOTIDE SEQUENCE</scope>
</reference>
<evidence type="ECO:0000313" key="2">
    <source>
        <dbReference type="EMBL" id="CAI4016739.1"/>
    </source>
</evidence>
<dbReference type="Proteomes" id="UP001152797">
    <property type="component" value="Unassembled WGS sequence"/>
</dbReference>
<feature type="region of interest" description="Disordered" evidence="1">
    <location>
        <begin position="109"/>
        <end position="130"/>
    </location>
</feature>
<feature type="compositionally biased region" description="Low complexity" evidence="1">
    <location>
        <begin position="179"/>
        <end position="193"/>
    </location>
</feature>
<sequence>MSSFAFSRATETELGSESVCSFPATMHQTFYGRLHRRASAVNKIKVKDSKRVFRCLEQELWPNRKVPWRARKVTNYQLCYGAPRPPNGAWMAPARLPRPVAEVPFKGRAVAPDDSKSDVSPPVSELGSLPLTDVAVSPSAVCSTSASSRARPRSATPQTRGSSALKSLGARCSEGRPQSALASRCRSSGRSATATATSEATAATFGATSVPSAAPSAGVSGKENPAPSTPGLERLVDVVEEGRCPVRNRSRVKH</sequence>
<dbReference type="EMBL" id="CAMXCT020006600">
    <property type="protein sequence ID" value="CAL1170114.1"/>
    <property type="molecule type" value="Genomic_DNA"/>
</dbReference>
<evidence type="ECO:0000313" key="4">
    <source>
        <dbReference type="Proteomes" id="UP001152797"/>
    </source>
</evidence>
<proteinExistence type="predicted"/>
<dbReference type="AlphaFoldDB" id="A0A9P1GLU3"/>
<accession>A0A9P1GLU3</accession>
<name>A0A9P1GLU3_9DINO</name>
<feature type="compositionally biased region" description="Low complexity" evidence="1">
    <location>
        <begin position="143"/>
        <end position="157"/>
    </location>
</feature>
<feature type="non-terminal residue" evidence="2">
    <location>
        <position position="1"/>
    </location>
</feature>
<reference evidence="3 4" key="2">
    <citation type="submission" date="2024-05" db="EMBL/GenBank/DDBJ databases">
        <authorList>
            <person name="Chen Y."/>
            <person name="Shah S."/>
            <person name="Dougan E. K."/>
            <person name="Thang M."/>
            <person name="Chan C."/>
        </authorList>
    </citation>
    <scope>NUCLEOTIDE SEQUENCE [LARGE SCALE GENOMIC DNA]</scope>
</reference>
<gene>
    <name evidence="2" type="ORF">C1SCF055_LOCUS41444</name>
</gene>
<feature type="region of interest" description="Disordered" evidence="1">
    <location>
        <begin position="143"/>
        <end position="193"/>
    </location>
</feature>
<feature type="compositionally biased region" description="Low complexity" evidence="1">
    <location>
        <begin position="206"/>
        <end position="221"/>
    </location>
</feature>